<comment type="caution">
    <text evidence="1">The sequence shown here is derived from an EMBL/GenBank/DDBJ whole genome shotgun (WGS) entry which is preliminary data.</text>
</comment>
<sequence length="182" mass="20950">MVGDKAWVAGGDYNVVRASTEAVRRGPLDNEAMNDFNNCFRASRVDIPVATESDHCSLNITVLPEVAQEPKPFKYQHFWSQHYLFSGIVNECWGKEFPGHEMFVLHSKTKDVRKALKNLNQEEFSCITSRAKEKQIELDEVKCKVYDANLDPSMLMKAVNLNAEYRRLSDAERQLYQNKARM</sequence>
<reference evidence="1 2" key="1">
    <citation type="submission" date="2024-01" db="EMBL/GenBank/DDBJ databases">
        <title>The complete chloroplast genome sequence of Lithospermum erythrorhizon: insights into the phylogenetic relationship among Boraginaceae species and the maternal lineages of purple gromwells.</title>
        <authorList>
            <person name="Okada T."/>
            <person name="Watanabe K."/>
        </authorList>
    </citation>
    <scope>NUCLEOTIDE SEQUENCE [LARGE SCALE GENOMIC DNA]</scope>
</reference>
<proteinExistence type="predicted"/>
<evidence type="ECO:0000313" key="2">
    <source>
        <dbReference type="Proteomes" id="UP001454036"/>
    </source>
</evidence>
<organism evidence="1 2">
    <name type="scientific">Lithospermum erythrorhizon</name>
    <name type="common">Purple gromwell</name>
    <name type="synonym">Lithospermum officinale var. erythrorhizon</name>
    <dbReference type="NCBI Taxonomy" id="34254"/>
    <lineage>
        <taxon>Eukaryota</taxon>
        <taxon>Viridiplantae</taxon>
        <taxon>Streptophyta</taxon>
        <taxon>Embryophyta</taxon>
        <taxon>Tracheophyta</taxon>
        <taxon>Spermatophyta</taxon>
        <taxon>Magnoliopsida</taxon>
        <taxon>eudicotyledons</taxon>
        <taxon>Gunneridae</taxon>
        <taxon>Pentapetalae</taxon>
        <taxon>asterids</taxon>
        <taxon>lamiids</taxon>
        <taxon>Boraginales</taxon>
        <taxon>Boraginaceae</taxon>
        <taxon>Boraginoideae</taxon>
        <taxon>Lithospermeae</taxon>
        <taxon>Lithospermum</taxon>
    </lineage>
</organism>
<accession>A0AAV3PS96</accession>
<protein>
    <submittedName>
        <fullName evidence="1">Uncharacterized protein</fullName>
    </submittedName>
</protein>
<dbReference type="Proteomes" id="UP001454036">
    <property type="component" value="Unassembled WGS sequence"/>
</dbReference>
<name>A0AAV3PS96_LITER</name>
<evidence type="ECO:0000313" key="1">
    <source>
        <dbReference type="EMBL" id="GAA0153200.1"/>
    </source>
</evidence>
<dbReference type="EMBL" id="BAABME010018264">
    <property type="protein sequence ID" value="GAA0153200.1"/>
    <property type="molecule type" value="Genomic_DNA"/>
</dbReference>
<dbReference type="AlphaFoldDB" id="A0AAV3PS96"/>
<keyword evidence="2" id="KW-1185">Reference proteome</keyword>
<gene>
    <name evidence="1" type="ORF">LIER_37633</name>
</gene>